<dbReference type="EMBL" id="JAFIRN010000006">
    <property type="protein sequence ID" value="KAG5847784.1"/>
    <property type="molecule type" value="Genomic_DNA"/>
</dbReference>
<dbReference type="AlphaFoldDB" id="A0A9D3RXW8"/>
<reference evidence="1" key="1">
    <citation type="submission" date="2021-01" db="EMBL/GenBank/DDBJ databases">
        <title>A chromosome-scale assembly of European eel, Anguilla anguilla.</title>
        <authorList>
            <person name="Henkel C."/>
            <person name="Jong-Raadsen S.A."/>
            <person name="Dufour S."/>
            <person name="Weltzien F.-A."/>
            <person name="Palstra A.P."/>
            <person name="Pelster B."/>
            <person name="Spaink H.P."/>
            <person name="Van Den Thillart G.E."/>
            <person name="Jansen H."/>
            <person name="Zahm M."/>
            <person name="Klopp C."/>
            <person name="Cedric C."/>
            <person name="Louis A."/>
            <person name="Berthelot C."/>
            <person name="Parey E."/>
            <person name="Roest Crollius H."/>
            <person name="Montfort J."/>
            <person name="Robinson-Rechavi M."/>
            <person name="Bucao C."/>
            <person name="Bouchez O."/>
            <person name="Gislard M."/>
            <person name="Lluch J."/>
            <person name="Milhes M."/>
            <person name="Lampietro C."/>
            <person name="Lopez Roques C."/>
            <person name="Donnadieu C."/>
            <person name="Braasch I."/>
            <person name="Desvignes T."/>
            <person name="Postlethwait J."/>
            <person name="Bobe J."/>
            <person name="Guiguen Y."/>
            <person name="Dirks R."/>
        </authorList>
    </citation>
    <scope>NUCLEOTIDE SEQUENCE</scope>
    <source>
        <strain evidence="1">Tag_6206</strain>
        <tissue evidence="1">Liver</tissue>
    </source>
</reference>
<accession>A0A9D3RXW8</accession>
<sequence>MEPRFNETQPSGFIVLMPKENDHCKVQLGTTGLQRHHKETVQLEGQSTTMRRRTDQLWAPLASGS</sequence>
<evidence type="ECO:0000313" key="2">
    <source>
        <dbReference type="Proteomes" id="UP001044222"/>
    </source>
</evidence>
<evidence type="ECO:0000313" key="1">
    <source>
        <dbReference type="EMBL" id="KAG5847784.1"/>
    </source>
</evidence>
<gene>
    <name evidence="1" type="ORF">ANANG_G00129890</name>
</gene>
<name>A0A9D3RXW8_ANGAN</name>
<dbReference type="Proteomes" id="UP001044222">
    <property type="component" value="Chromosome 6"/>
</dbReference>
<comment type="caution">
    <text evidence="1">The sequence shown here is derived from an EMBL/GenBank/DDBJ whole genome shotgun (WGS) entry which is preliminary data.</text>
</comment>
<keyword evidence="2" id="KW-1185">Reference proteome</keyword>
<proteinExistence type="predicted"/>
<organism evidence="1 2">
    <name type="scientific">Anguilla anguilla</name>
    <name type="common">European freshwater eel</name>
    <name type="synonym">Muraena anguilla</name>
    <dbReference type="NCBI Taxonomy" id="7936"/>
    <lineage>
        <taxon>Eukaryota</taxon>
        <taxon>Metazoa</taxon>
        <taxon>Chordata</taxon>
        <taxon>Craniata</taxon>
        <taxon>Vertebrata</taxon>
        <taxon>Euteleostomi</taxon>
        <taxon>Actinopterygii</taxon>
        <taxon>Neopterygii</taxon>
        <taxon>Teleostei</taxon>
        <taxon>Anguilliformes</taxon>
        <taxon>Anguillidae</taxon>
        <taxon>Anguilla</taxon>
    </lineage>
</organism>
<protein>
    <submittedName>
        <fullName evidence="1">Uncharacterized protein</fullName>
    </submittedName>
</protein>